<evidence type="ECO:0000313" key="3">
    <source>
        <dbReference type="Proteomes" id="UP000265703"/>
    </source>
</evidence>
<dbReference type="OrthoDB" id="2442935at2759"/>
<gene>
    <name evidence="2" type="ORF">C1645_833374</name>
</gene>
<proteinExistence type="predicted"/>
<dbReference type="AlphaFoldDB" id="A0A397SFR8"/>
<evidence type="ECO:0000313" key="2">
    <source>
        <dbReference type="EMBL" id="RIA83719.1"/>
    </source>
</evidence>
<keyword evidence="1" id="KW-0812">Transmembrane</keyword>
<feature type="transmembrane region" description="Helical" evidence="1">
    <location>
        <begin position="167"/>
        <end position="184"/>
    </location>
</feature>
<comment type="caution">
    <text evidence="2">The sequence shown here is derived from an EMBL/GenBank/DDBJ whole genome shotgun (WGS) entry which is preliminary data.</text>
</comment>
<sequence length="186" mass="21606">MKSKIQRCNSTTNLRRLWQMVGMWQIDEEEIRKKHFSIKNLGVCYTHFIRGKNCVYHSYMVMGKNIQVPCIGQKKCGALQELHPLVISIESNVKEDPNCDNISHHKNDTKEALEAIGYWILNVAPSEKLMWQKKVLMHLVYTINQLNQEKSDNTLDISLLVNTKTEVPSLFIILIILVLTKFNYDS</sequence>
<keyword evidence="1" id="KW-1133">Transmembrane helix</keyword>
<protein>
    <submittedName>
        <fullName evidence="2">Uncharacterized protein</fullName>
    </submittedName>
</protein>
<accession>A0A397SFR8</accession>
<feature type="non-terminal residue" evidence="2">
    <location>
        <position position="186"/>
    </location>
</feature>
<keyword evidence="3" id="KW-1185">Reference proteome</keyword>
<name>A0A397SFR8_9GLOM</name>
<dbReference type="Proteomes" id="UP000265703">
    <property type="component" value="Unassembled WGS sequence"/>
</dbReference>
<reference evidence="2 3" key="1">
    <citation type="submission" date="2018-06" db="EMBL/GenBank/DDBJ databases">
        <title>Comparative genomics reveals the genomic features of Rhizophagus irregularis, R. cerebriforme, R. diaphanum and Gigaspora rosea, and their symbiotic lifestyle signature.</title>
        <authorList>
            <person name="Morin E."/>
            <person name="San Clemente H."/>
            <person name="Chen E.C.H."/>
            <person name="De La Providencia I."/>
            <person name="Hainaut M."/>
            <person name="Kuo A."/>
            <person name="Kohler A."/>
            <person name="Murat C."/>
            <person name="Tang N."/>
            <person name="Roy S."/>
            <person name="Loubradou J."/>
            <person name="Henrissat B."/>
            <person name="Grigoriev I.V."/>
            <person name="Corradi N."/>
            <person name="Roux C."/>
            <person name="Martin F.M."/>
        </authorList>
    </citation>
    <scope>NUCLEOTIDE SEQUENCE [LARGE SCALE GENOMIC DNA]</scope>
    <source>
        <strain evidence="2 3">DAOM 227022</strain>
    </source>
</reference>
<dbReference type="EMBL" id="QKYT01000547">
    <property type="protein sequence ID" value="RIA83719.1"/>
    <property type="molecule type" value="Genomic_DNA"/>
</dbReference>
<keyword evidence="1" id="KW-0472">Membrane</keyword>
<evidence type="ECO:0000256" key="1">
    <source>
        <dbReference type="SAM" id="Phobius"/>
    </source>
</evidence>
<organism evidence="2 3">
    <name type="scientific">Glomus cerebriforme</name>
    <dbReference type="NCBI Taxonomy" id="658196"/>
    <lineage>
        <taxon>Eukaryota</taxon>
        <taxon>Fungi</taxon>
        <taxon>Fungi incertae sedis</taxon>
        <taxon>Mucoromycota</taxon>
        <taxon>Glomeromycotina</taxon>
        <taxon>Glomeromycetes</taxon>
        <taxon>Glomerales</taxon>
        <taxon>Glomeraceae</taxon>
        <taxon>Glomus</taxon>
    </lineage>
</organism>